<proteinExistence type="predicted"/>
<gene>
    <name evidence="3" type="primary">LOC139077065</name>
</gene>
<sequence>MEFQQFELDTHCAGAEGEPGAGLPPRAAPKEAQEPGVSRRGAAWTAPRLASQQETRPPPGGNGVRGERPARPAAGPCLEPRACQPEPAEQARRGRRREDVSSPRPLCAAAGPPARTAGAWVAKGRRVSGAARAPAWPCRPSHGCRRCGSRGRSCVNQLGLAPFASTWPRTTPLLPVSSALEAQALGRPGAGEFCRELRGGCAAQGKGRDPTVRLRSTAWPCQGWEGGRMASSAGVYTAKLRVPALNGTGRLALSRKVGPPVTPSGDQSG</sequence>
<feature type="region of interest" description="Disordered" evidence="1">
    <location>
        <begin position="1"/>
        <end position="112"/>
    </location>
</feature>
<dbReference type="RefSeq" id="XP_070439040.1">
    <property type="nucleotide sequence ID" value="XM_070582939.1"/>
</dbReference>
<dbReference type="Proteomes" id="UP001652662">
    <property type="component" value="Chromosome 18"/>
</dbReference>
<dbReference type="GeneID" id="139077065"/>
<evidence type="ECO:0000256" key="1">
    <source>
        <dbReference type="SAM" id="MobiDB-lite"/>
    </source>
</evidence>
<feature type="compositionally biased region" description="Basic and acidic residues" evidence="1">
    <location>
        <begin position="89"/>
        <end position="101"/>
    </location>
</feature>
<keyword evidence="2" id="KW-1185">Reference proteome</keyword>
<organism evidence="2 3">
    <name type="scientific">Equus przewalskii</name>
    <name type="common">Przewalski's horse</name>
    <name type="synonym">Equus caballus przewalskii</name>
    <dbReference type="NCBI Taxonomy" id="9798"/>
    <lineage>
        <taxon>Eukaryota</taxon>
        <taxon>Metazoa</taxon>
        <taxon>Chordata</taxon>
        <taxon>Craniata</taxon>
        <taxon>Vertebrata</taxon>
        <taxon>Euteleostomi</taxon>
        <taxon>Mammalia</taxon>
        <taxon>Eutheria</taxon>
        <taxon>Laurasiatheria</taxon>
        <taxon>Perissodactyla</taxon>
        <taxon>Equidae</taxon>
        <taxon>Equus</taxon>
    </lineage>
</organism>
<feature type="compositionally biased region" description="Low complexity" evidence="1">
    <location>
        <begin position="13"/>
        <end position="25"/>
    </location>
</feature>
<reference evidence="3" key="1">
    <citation type="submission" date="2025-08" db="UniProtKB">
        <authorList>
            <consortium name="RefSeq"/>
        </authorList>
    </citation>
    <scope>IDENTIFICATION</scope>
    <source>
        <tissue evidence="3">Blood</tissue>
    </source>
</reference>
<accession>A0ABM4LF25</accession>
<evidence type="ECO:0000313" key="2">
    <source>
        <dbReference type="Proteomes" id="UP001652662"/>
    </source>
</evidence>
<protein>
    <submittedName>
        <fullName evidence="3">Uncharacterized protein</fullName>
    </submittedName>
</protein>
<evidence type="ECO:0000313" key="3">
    <source>
        <dbReference type="RefSeq" id="XP_070439040.1"/>
    </source>
</evidence>
<name>A0ABM4LF25_EQUPR</name>